<dbReference type="InterPro" id="IPR027417">
    <property type="entry name" value="P-loop_NTPase"/>
</dbReference>
<keyword evidence="7" id="KW-1133">Transmembrane helix</keyword>
<dbReference type="GO" id="GO:0005524">
    <property type="term" value="F:ATP binding"/>
    <property type="evidence" value="ECO:0007669"/>
    <property type="project" value="UniProtKB-KW"/>
</dbReference>
<evidence type="ECO:0000313" key="10">
    <source>
        <dbReference type="Proteomes" id="UP000070188"/>
    </source>
</evidence>
<dbReference type="Pfam" id="PF00005">
    <property type="entry name" value="ABC_tran"/>
    <property type="match status" value="1"/>
</dbReference>
<feature type="region of interest" description="Disordered" evidence="6">
    <location>
        <begin position="90"/>
        <end position="247"/>
    </location>
</feature>
<evidence type="ECO:0000256" key="5">
    <source>
        <dbReference type="ARBA" id="ARBA00023251"/>
    </source>
</evidence>
<dbReference type="InterPro" id="IPR003439">
    <property type="entry name" value="ABC_transporter-like_ATP-bd"/>
</dbReference>
<dbReference type="Proteomes" id="UP000070188">
    <property type="component" value="Unassembled WGS sequence"/>
</dbReference>
<keyword evidence="3" id="KW-0547">Nucleotide-binding</keyword>
<dbReference type="GO" id="GO:0005886">
    <property type="term" value="C:plasma membrane"/>
    <property type="evidence" value="ECO:0007669"/>
    <property type="project" value="UniProtKB-SubCell"/>
</dbReference>
<evidence type="ECO:0000259" key="8">
    <source>
        <dbReference type="PROSITE" id="PS50893"/>
    </source>
</evidence>
<keyword evidence="7" id="KW-0812">Transmembrane</keyword>
<feature type="transmembrane region" description="Helical" evidence="7">
    <location>
        <begin position="420"/>
        <end position="439"/>
    </location>
</feature>
<dbReference type="PANTHER" id="PTHR42711">
    <property type="entry name" value="ABC TRANSPORTER ATP-BINDING PROTEIN"/>
    <property type="match status" value="1"/>
</dbReference>
<organism evidence="9 10">
    <name type="scientific">Carbonactinospora thermoautotrophica</name>
    <dbReference type="NCBI Taxonomy" id="1469144"/>
    <lineage>
        <taxon>Bacteria</taxon>
        <taxon>Bacillati</taxon>
        <taxon>Actinomycetota</taxon>
        <taxon>Actinomycetes</taxon>
        <taxon>Kitasatosporales</taxon>
        <taxon>Carbonactinosporaceae</taxon>
        <taxon>Carbonactinospora</taxon>
    </lineage>
</organism>
<protein>
    <recommendedName>
        <fullName evidence="8">ABC transporter domain-containing protein</fullName>
    </recommendedName>
</protein>
<feature type="domain" description="ABC transporter" evidence="8">
    <location>
        <begin position="4"/>
        <end position="240"/>
    </location>
</feature>
<feature type="transmembrane region" description="Helical" evidence="7">
    <location>
        <begin position="476"/>
        <end position="499"/>
    </location>
</feature>
<evidence type="ECO:0000313" key="9">
    <source>
        <dbReference type="EMBL" id="KWW99437.1"/>
    </source>
</evidence>
<name>A0A132MNJ4_9ACTN</name>
<dbReference type="SUPFAM" id="SSF52540">
    <property type="entry name" value="P-loop containing nucleoside triphosphate hydrolases"/>
    <property type="match status" value="1"/>
</dbReference>
<feature type="compositionally biased region" description="Low complexity" evidence="6">
    <location>
        <begin position="132"/>
        <end position="152"/>
    </location>
</feature>
<feature type="transmembrane region" description="Helical" evidence="7">
    <location>
        <begin position="389"/>
        <end position="413"/>
    </location>
</feature>
<feature type="compositionally biased region" description="Gly residues" evidence="6">
    <location>
        <begin position="164"/>
        <end position="175"/>
    </location>
</feature>
<evidence type="ECO:0000256" key="2">
    <source>
        <dbReference type="ARBA" id="ARBA00022448"/>
    </source>
</evidence>
<evidence type="ECO:0000256" key="7">
    <source>
        <dbReference type="SAM" id="Phobius"/>
    </source>
</evidence>
<keyword evidence="4" id="KW-0067">ATP-binding</keyword>
<comment type="caution">
    <text evidence="9">The sequence shown here is derived from an EMBL/GenBank/DDBJ whole genome shotgun (WGS) entry which is preliminary data.</text>
</comment>
<sequence>MGVLEVRGLVKRFGSVTAVNGVDLTVEAGEIVALLGPNGAGKTTTLHVVLGLVTPDAGQVRLFGRDLARHRTEALSRLNRLRLRQPARCADRRGEPAHLRVPLRGTPTAPTGGRADGAAGPAQAPGPPALVRAADPGAAREGAAQRAGAAGARRAHRKPRPGRRGSGAGGAGAAGPRGRAGDADHLAQHARGGAHVRPDRVPAGRVRRRGRVGGGADGPVPGQRPRGGLPESGTWMSGDRKCRADRLPPMSPAARRCRVLGVVLRDFYVLRRSVPRAFEIVYWPLVELLIWGYLSVFLQGRDVPMTITALLGGVLLWQILFRSQSEVSLSFLKDVWSRNLLNVFSSPLSGGEYRLVLFGALKLALGTAVMATLAFLLYGFGLFSLGPALLPFVVLLLVMGWALGIATVAVVIRFGQSAEVIAWALAFAFQPFAAVFYPVDVLPPVMRAVAQLVPASFVFEGMRDVLAGHGIDWSDLGLAAALDTVYLAGALALFARMLTTARSNGSLSRFGE</sequence>
<feature type="transmembrane region" description="Helical" evidence="7">
    <location>
        <begin position="280"/>
        <end position="297"/>
    </location>
</feature>
<dbReference type="GO" id="GO:0046677">
    <property type="term" value="P:response to antibiotic"/>
    <property type="evidence" value="ECO:0007669"/>
    <property type="project" value="UniProtKB-KW"/>
</dbReference>
<evidence type="ECO:0000256" key="4">
    <source>
        <dbReference type="ARBA" id="ARBA00022840"/>
    </source>
</evidence>
<dbReference type="InterPro" id="IPR050763">
    <property type="entry name" value="ABC_transporter_ATP-binding"/>
</dbReference>
<proteinExistence type="predicted"/>
<keyword evidence="5" id="KW-0046">Antibiotic resistance</keyword>
<comment type="subcellular location">
    <subcellularLocation>
        <location evidence="1">Cell membrane</location>
        <topology evidence="1">Peripheral membrane protein</topology>
    </subcellularLocation>
</comment>
<keyword evidence="2" id="KW-0813">Transport</keyword>
<evidence type="ECO:0000256" key="1">
    <source>
        <dbReference type="ARBA" id="ARBA00004202"/>
    </source>
</evidence>
<accession>A0A132MNJ4</accession>
<dbReference type="Gene3D" id="3.40.50.300">
    <property type="entry name" value="P-loop containing nucleotide triphosphate hydrolases"/>
    <property type="match status" value="1"/>
</dbReference>
<keyword evidence="10" id="KW-1185">Reference proteome</keyword>
<evidence type="ECO:0000256" key="6">
    <source>
        <dbReference type="SAM" id="MobiDB-lite"/>
    </source>
</evidence>
<dbReference type="PATRIC" id="fig|1469144.10.peg.1192"/>
<feature type="transmembrane region" description="Helical" evidence="7">
    <location>
        <begin position="363"/>
        <end position="383"/>
    </location>
</feature>
<keyword evidence="7" id="KW-0472">Membrane</keyword>
<gene>
    <name evidence="9" type="ORF">LI90_1072</name>
</gene>
<feature type="compositionally biased region" description="Low complexity" evidence="6">
    <location>
        <begin position="105"/>
        <end position="123"/>
    </location>
</feature>
<dbReference type="PANTHER" id="PTHR42711:SF16">
    <property type="entry name" value="ABC TRANSPORTER ATP-BINDING PROTEIN"/>
    <property type="match status" value="1"/>
</dbReference>
<feature type="compositionally biased region" description="Basic residues" evidence="6">
    <location>
        <begin position="153"/>
        <end position="163"/>
    </location>
</feature>
<dbReference type="STRING" id="1469144.LI90_1072"/>
<dbReference type="EMBL" id="LAXD01000001">
    <property type="protein sequence ID" value="KWW99437.1"/>
    <property type="molecule type" value="Genomic_DNA"/>
</dbReference>
<dbReference type="PROSITE" id="PS50893">
    <property type="entry name" value="ABC_TRANSPORTER_2"/>
    <property type="match status" value="1"/>
</dbReference>
<dbReference type="AlphaFoldDB" id="A0A132MNJ4"/>
<reference evidence="10" key="1">
    <citation type="submission" date="2015-04" db="EMBL/GenBank/DDBJ databases">
        <title>Physiological reanalysis, assessment of diazotrophy, and genome sequences of multiple isolates of Streptomyces thermoautotrophicus.</title>
        <authorList>
            <person name="MacKellar D.C."/>
            <person name="Lieber L."/>
            <person name="Norman J."/>
            <person name="Bolger A."/>
            <person name="Tobin C."/>
            <person name="Murray J.W."/>
            <person name="Chang R."/>
            <person name="Ford T."/>
            <person name="Nguyen P.Q."/>
            <person name="Woodward J."/>
            <person name="Permingeat H."/>
            <person name="Joshi N.S."/>
            <person name="Silver P.A."/>
            <person name="Usadel B."/>
            <person name="Rutherford A.W."/>
            <person name="Friesen M."/>
            <person name="Prell J."/>
        </authorList>
    </citation>
    <scope>NUCLEOTIDE SEQUENCE [LARGE SCALE GENOMIC DNA]</scope>
    <source>
        <strain evidence="10">H1</strain>
    </source>
</reference>
<evidence type="ECO:0000256" key="3">
    <source>
        <dbReference type="ARBA" id="ARBA00022741"/>
    </source>
</evidence>
<dbReference type="GO" id="GO:0016887">
    <property type="term" value="F:ATP hydrolysis activity"/>
    <property type="evidence" value="ECO:0007669"/>
    <property type="project" value="InterPro"/>
</dbReference>